<feature type="domain" description="PDZ" evidence="9">
    <location>
        <begin position="394"/>
        <end position="469"/>
    </location>
</feature>
<evidence type="ECO:0000256" key="5">
    <source>
        <dbReference type="ARBA" id="ARBA00022825"/>
    </source>
</evidence>
<dbReference type="GO" id="GO:0004252">
    <property type="term" value="F:serine-type endopeptidase activity"/>
    <property type="evidence" value="ECO:0007669"/>
    <property type="project" value="InterPro"/>
</dbReference>
<feature type="binding site" evidence="7">
    <location>
        <position position="145"/>
    </location>
    <ligand>
        <name>substrate</name>
    </ligand>
</feature>
<dbReference type="InterPro" id="IPR001478">
    <property type="entry name" value="PDZ"/>
</dbReference>
<feature type="domain" description="PDZ" evidence="9">
    <location>
        <begin position="295"/>
        <end position="360"/>
    </location>
</feature>
<dbReference type="InterPro" id="IPR009003">
    <property type="entry name" value="Peptidase_S1_PA"/>
</dbReference>
<dbReference type="NCBIfam" id="TIGR02037">
    <property type="entry name" value="degP_htrA_DO"/>
    <property type="match status" value="1"/>
</dbReference>
<gene>
    <name evidence="10" type="ORF">KL86APRO_30399</name>
</gene>
<dbReference type="AlphaFoldDB" id="A0A212KMN2"/>
<protein>
    <submittedName>
        <fullName evidence="10">Trypsin-like serine proteases, typically periplasmic, contain C-terminal PDZ domain</fullName>
    </submittedName>
</protein>
<keyword evidence="1 10" id="KW-0645">Protease</keyword>
<evidence type="ECO:0000256" key="1">
    <source>
        <dbReference type="ARBA" id="ARBA00022670"/>
    </source>
</evidence>
<dbReference type="Gene3D" id="2.40.10.120">
    <property type="match status" value="1"/>
</dbReference>
<dbReference type="PROSITE" id="PS50106">
    <property type="entry name" value="PDZ"/>
    <property type="match status" value="2"/>
</dbReference>
<dbReference type="PANTHER" id="PTHR43343">
    <property type="entry name" value="PEPTIDASE S12"/>
    <property type="match status" value="1"/>
</dbReference>
<dbReference type="CDD" id="cd10839">
    <property type="entry name" value="cpPDZ1_DegP-like"/>
    <property type="match status" value="1"/>
</dbReference>
<evidence type="ECO:0000256" key="7">
    <source>
        <dbReference type="PIRSR" id="PIRSR611782-2"/>
    </source>
</evidence>
<dbReference type="SUPFAM" id="SSF50494">
    <property type="entry name" value="Trypsin-like serine proteases"/>
    <property type="match status" value="1"/>
</dbReference>
<organism evidence="10">
    <name type="scientific">uncultured Alphaproteobacteria bacterium</name>
    <dbReference type="NCBI Taxonomy" id="91750"/>
    <lineage>
        <taxon>Bacteria</taxon>
        <taxon>Pseudomonadati</taxon>
        <taxon>Pseudomonadota</taxon>
        <taxon>Alphaproteobacteria</taxon>
        <taxon>environmental samples</taxon>
    </lineage>
</organism>
<dbReference type="GO" id="GO:0006508">
    <property type="term" value="P:proteolysis"/>
    <property type="evidence" value="ECO:0007669"/>
    <property type="project" value="UniProtKB-KW"/>
</dbReference>
<feature type="active site" description="Charge relay system" evidence="6">
    <location>
        <position position="115"/>
    </location>
</feature>
<feature type="active site" description="Charge relay system" evidence="6">
    <location>
        <position position="221"/>
    </location>
</feature>
<keyword evidence="3" id="KW-0677">Repeat</keyword>
<feature type="active site" description="Charge relay system" evidence="6">
    <location>
        <position position="145"/>
    </location>
</feature>
<evidence type="ECO:0000256" key="3">
    <source>
        <dbReference type="ARBA" id="ARBA00022737"/>
    </source>
</evidence>
<dbReference type="Pfam" id="PF13365">
    <property type="entry name" value="Trypsin_2"/>
    <property type="match status" value="1"/>
</dbReference>
<dbReference type="InterPro" id="IPR051201">
    <property type="entry name" value="Chloro_Bact_Ser_Proteases"/>
</dbReference>
<dbReference type="EMBL" id="FLUO01000003">
    <property type="protein sequence ID" value="SBW12908.1"/>
    <property type="molecule type" value="Genomic_DNA"/>
</dbReference>
<keyword evidence="2 8" id="KW-0732">Signal</keyword>
<accession>A0A212KMN2</accession>
<keyword evidence="4" id="KW-0378">Hydrolase</keyword>
<evidence type="ECO:0000256" key="6">
    <source>
        <dbReference type="PIRSR" id="PIRSR611782-1"/>
    </source>
</evidence>
<feature type="binding site" evidence="7">
    <location>
        <begin position="219"/>
        <end position="221"/>
    </location>
    <ligand>
        <name>substrate</name>
    </ligand>
</feature>
<evidence type="ECO:0000256" key="4">
    <source>
        <dbReference type="ARBA" id="ARBA00022801"/>
    </source>
</evidence>
<evidence type="ECO:0000259" key="9">
    <source>
        <dbReference type="PROSITE" id="PS50106"/>
    </source>
</evidence>
<dbReference type="InterPro" id="IPR036034">
    <property type="entry name" value="PDZ_sf"/>
</dbReference>
<dbReference type="PRINTS" id="PR00834">
    <property type="entry name" value="PROTEASES2C"/>
</dbReference>
<feature type="binding site" evidence="7">
    <location>
        <position position="115"/>
    </location>
    <ligand>
        <name>substrate</name>
    </ligand>
</feature>
<feature type="chain" id="PRO_5038730708" evidence="8">
    <location>
        <begin position="24"/>
        <end position="478"/>
    </location>
</feature>
<name>A0A212KMN2_9PROT</name>
<dbReference type="InterPro" id="IPR011782">
    <property type="entry name" value="Pept_S1C_Do"/>
</dbReference>
<dbReference type="InterPro" id="IPR001940">
    <property type="entry name" value="Peptidase_S1C"/>
</dbReference>
<evidence type="ECO:0000256" key="8">
    <source>
        <dbReference type="SAM" id="SignalP"/>
    </source>
</evidence>
<dbReference type="Gene3D" id="2.30.42.10">
    <property type="match status" value="2"/>
</dbReference>
<dbReference type="Pfam" id="PF13180">
    <property type="entry name" value="PDZ_2"/>
    <property type="match status" value="1"/>
</dbReference>
<feature type="signal peptide" evidence="8">
    <location>
        <begin position="1"/>
        <end position="23"/>
    </location>
</feature>
<evidence type="ECO:0000313" key="10">
    <source>
        <dbReference type="EMBL" id="SBW12908.1"/>
    </source>
</evidence>
<keyword evidence="5" id="KW-0720">Serine protease</keyword>
<proteinExistence type="predicted"/>
<dbReference type="SMART" id="SM00228">
    <property type="entry name" value="PDZ"/>
    <property type="match status" value="2"/>
</dbReference>
<dbReference type="SUPFAM" id="SSF50156">
    <property type="entry name" value="PDZ domain-like"/>
    <property type="match status" value="2"/>
</dbReference>
<reference evidence="10" key="1">
    <citation type="submission" date="2016-04" db="EMBL/GenBank/DDBJ databases">
        <authorList>
            <person name="Evans L.H."/>
            <person name="Alamgir A."/>
            <person name="Owens N."/>
            <person name="Weber N.D."/>
            <person name="Virtaneva K."/>
            <person name="Barbian K."/>
            <person name="Babar A."/>
            <person name="Rosenke K."/>
        </authorList>
    </citation>
    <scope>NUCLEOTIDE SEQUENCE</scope>
    <source>
        <strain evidence="10">86</strain>
    </source>
</reference>
<dbReference type="PANTHER" id="PTHR43343:SF3">
    <property type="entry name" value="PROTEASE DO-LIKE 8, CHLOROPLASTIC"/>
    <property type="match status" value="1"/>
</dbReference>
<evidence type="ECO:0000256" key="2">
    <source>
        <dbReference type="ARBA" id="ARBA00022729"/>
    </source>
</evidence>
<sequence length="478" mass="49935">MRALRGWTGAVLAALVLATPAAAQEVRVPPASRAEIQQSFAPVVKAVAPAVVNIYTSKTVTVRTRVNPLLEDPFFRQFFGDQFGLNQSVPRERVERSLGSGVIIDPDGVIVTNNHVIDGADEITVILSDRREYPATVVGRDPKTDIGVLRIDTRGRKLAYLEFGDADSLEVGDLVLAIGNPFGLNQTVTSGIVSALARTSVGVADYGFFIQTDAAINPGNSGGALVDMKGRLVGLNSAIYSRGGQAGAGSIGIGFAIPSAMVRAVSQSLLAHGRPVRSWFGASGDTVSAEMADSLGLDHPYGAIIADVYADSPAAAAGLKSGDVVLAIDGREVEDVAALRYRLATVPVGDTARLTVLRRGKQIEVAAKLIEPPDVPARATTLVGGRTPLSGAEIANLNPALAEETGMPLGTGGVVITRLQRGSVAARLGFRPGDHVDVINGRKIDSVATAMKLLKAAQGGWRVEILRDGERLAMSVDG</sequence>